<dbReference type="Proteomes" id="UP000638313">
    <property type="component" value="Unassembled WGS sequence"/>
</dbReference>
<keyword evidence="5" id="KW-0418">Kinase</keyword>
<evidence type="ECO:0000256" key="3">
    <source>
        <dbReference type="ARBA" id="ARBA00022679"/>
    </source>
</evidence>
<keyword evidence="11" id="KW-1185">Reference proteome</keyword>
<keyword evidence="3" id="KW-0808">Transferase</keyword>
<dbReference type="SUPFAM" id="SSF55874">
    <property type="entry name" value="ATPase domain of HSP90 chaperone/DNA topoisomerase II/histidine kinase"/>
    <property type="match status" value="1"/>
</dbReference>
<dbReference type="PANTHER" id="PTHR24421">
    <property type="entry name" value="NITRATE/NITRITE SENSOR PROTEIN NARX-RELATED"/>
    <property type="match status" value="1"/>
</dbReference>
<evidence type="ECO:0000256" key="6">
    <source>
        <dbReference type="ARBA" id="ARBA00022989"/>
    </source>
</evidence>
<evidence type="ECO:0000313" key="11">
    <source>
        <dbReference type="Proteomes" id="UP000638313"/>
    </source>
</evidence>
<accession>A0A919B8K2</accession>
<proteinExistence type="predicted"/>
<dbReference type="Pfam" id="PF13581">
    <property type="entry name" value="HATPase_c_2"/>
    <property type="match status" value="1"/>
</dbReference>
<evidence type="ECO:0000256" key="2">
    <source>
        <dbReference type="ARBA" id="ARBA00022475"/>
    </source>
</evidence>
<evidence type="ECO:0000256" key="7">
    <source>
        <dbReference type="ARBA" id="ARBA00023012"/>
    </source>
</evidence>
<dbReference type="CDD" id="cd16917">
    <property type="entry name" value="HATPase_UhpB-NarQ-NarX-like"/>
    <property type="match status" value="1"/>
</dbReference>
<dbReference type="GO" id="GO:0005886">
    <property type="term" value="C:plasma membrane"/>
    <property type="evidence" value="ECO:0007669"/>
    <property type="project" value="UniProtKB-SubCell"/>
</dbReference>
<protein>
    <recommendedName>
        <fullName evidence="9">Histidine kinase/HSP90-like ATPase domain-containing protein</fullName>
    </recommendedName>
</protein>
<dbReference type="InterPro" id="IPR003594">
    <property type="entry name" value="HATPase_dom"/>
</dbReference>
<dbReference type="InterPro" id="IPR036890">
    <property type="entry name" value="HATPase_C_sf"/>
</dbReference>
<dbReference type="GO" id="GO:0016301">
    <property type="term" value="F:kinase activity"/>
    <property type="evidence" value="ECO:0007669"/>
    <property type="project" value="UniProtKB-KW"/>
</dbReference>
<keyword evidence="6" id="KW-1133">Transmembrane helix</keyword>
<reference evidence="10" key="1">
    <citation type="journal article" date="2014" name="Int. J. Syst. Evol. Microbiol.">
        <title>Complete genome sequence of Corynebacterium casei LMG S-19264T (=DSM 44701T), isolated from a smear-ripened cheese.</title>
        <authorList>
            <consortium name="US DOE Joint Genome Institute (JGI-PGF)"/>
            <person name="Walter F."/>
            <person name="Albersmeier A."/>
            <person name="Kalinowski J."/>
            <person name="Ruckert C."/>
        </authorList>
    </citation>
    <scope>NUCLEOTIDE SEQUENCE</scope>
    <source>
        <strain evidence="10">JCM 4059</strain>
    </source>
</reference>
<keyword evidence="8" id="KW-0472">Membrane</keyword>
<dbReference type="GO" id="GO:0000160">
    <property type="term" value="P:phosphorelay signal transduction system"/>
    <property type="evidence" value="ECO:0007669"/>
    <property type="project" value="UniProtKB-KW"/>
</dbReference>
<name>A0A919B8K2_9ACTN</name>
<evidence type="ECO:0000256" key="8">
    <source>
        <dbReference type="ARBA" id="ARBA00023136"/>
    </source>
</evidence>
<organism evidence="10 11">
    <name type="scientific">Streptomyces mashuensis</name>
    <dbReference type="NCBI Taxonomy" id="33904"/>
    <lineage>
        <taxon>Bacteria</taxon>
        <taxon>Bacillati</taxon>
        <taxon>Actinomycetota</taxon>
        <taxon>Actinomycetes</taxon>
        <taxon>Kitasatosporales</taxon>
        <taxon>Streptomycetaceae</taxon>
        <taxon>Streptomyces</taxon>
    </lineage>
</organism>
<evidence type="ECO:0000259" key="9">
    <source>
        <dbReference type="Pfam" id="PF13581"/>
    </source>
</evidence>
<evidence type="ECO:0000256" key="5">
    <source>
        <dbReference type="ARBA" id="ARBA00022777"/>
    </source>
</evidence>
<comment type="subcellular location">
    <subcellularLocation>
        <location evidence="1">Cell membrane</location>
        <topology evidence="1">Multi-pass membrane protein</topology>
    </subcellularLocation>
</comment>
<dbReference type="PANTHER" id="PTHR24421:SF37">
    <property type="entry name" value="SENSOR HISTIDINE KINASE NARS"/>
    <property type="match status" value="1"/>
</dbReference>
<keyword evidence="4" id="KW-0812">Transmembrane</keyword>
<dbReference type="Gene3D" id="3.30.565.10">
    <property type="entry name" value="Histidine kinase-like ATPase, C-terminal domain"/>
    <property type="match status" value="1"/>
</dbReference>
<evidence type="ECO:0000256" key="1">
    <source>
        <dbReference type="ARBA" id="ARBA00004651"/>
    </source>
</evidence>
<evidence type="ECO:0000313" key="10">
    <source>
        <dbReference type="EMBL" id="GHF71959.1"/>
    </source>
</evidence>
<dbReference type="EMBL" id="BNBD01000021">
    <property type="protein sequence ID" value="GHF71959.1"/>
    <property type="molecule type" value="Genomic_DNA"/>
</dbReference>
<sequence>MLITTALVDHAAGTTGDRAPAKPRRNPVDRFAAALTEGLGRARAALPHTRAAVPPSTPVPGAVLGRHQAEETLRRFREALDDHLPGYLPGQPHDGESLRQALLGLAHLTVRRLAGDRDAGTAQPLPGVSPDQLVTASLLLAECAVRSGSTPADVLPDIREVFAPAAREIPAVRDVWQERRALARDVHDRVSGPLTAALRQLQGTGATGSALVEQVLTRAADGARDIVDGLHRSTPVAGLYDATQDVRALGEARGVAVSWALSGDESTLPELFRHELSLVTREAMLNAFTHASAHQVAVRARITRKWAHAQIRDDGSGFDVAHTLASRPAHGLRAMSERMESVGGRLAITSTAGSGTRVDVHLPRYYRPS</sequence>
<feature type="domain" description="Histidine kinase/HSP90-like ATPase" evidence="9">
    <location>
        <begin position="244"/>
        <end position="328"/>
    </location>
</feature>
<gene>
    <name evidence="10" type="ORF">GCM10010218_61600</name>
</gene>
<keyword evidence="2" id="KW-1003">Cell membrane</keyword>
<dbReference type="InterPro" id="IPR050482">
    <property type="entry name" value="Sensor_HK_TwoCompSys"/>
</dbReference>
<comment type="caution">
    <text evidence="10">The sequence shown here is derived from an EMBL/GenBank/DDBJ whole genome shotgun (WGS) entry which is preliminary data.</text>
</comment>
<keyword evidence="7" id="KW-0902">Two-component regulatory system</keyword>
<evidence type="ECO:0000256" key="4">
    <source>
        <dbReference type="ARBA" id="ARBA00022692"/>
    </source>
</evidence>
<reference evidence="10" key="2">
    <citation type="submission" date="2020-09" db="EMBL/GenBank/DDBJ databases">
        <authorList>
            <person name="Sun Q."/>
            <person name="Ohkuma M."/>
        </authorList>
    </citation>
    <scope>NUCLEOTIDE SEQUENCE</scope>
    <source>
        <strain evidence="10">JCM 4059</strain>
    </source>
</reference>
<dbReference type="AlphaFoldDB" id="A0A919B8K2"/>